<dbReference type="AlphaFoldDB" id="A0A518IL55"/>
<sequence length="91" mass="10826">MLGRFRSKPTCPVSANDKAWIENRFSWLINEFGMQRLTKGIVILPTTQFFPTEYHRTKEEMQDIMYLVAEYMDVAPSLLQLNFYEDIRTEI</sequence>
<evidence type="ECO:0000313" key="2">
    <source>
        <dbReference type="Proteomes" id="UP000318313"/>
    </source>
</evidence>
<accession>A0A518IL55</accession>
<dbReference type="Proteomes" id="UP000318313">
    <property type="component" value="Chromosome"/>
</dbReference>
<protein>
    <submittedName>
        <fullName evidence="1">Uncharacterized protein</fullName>
    </submittedName>
</protein>
<keyword evidence="2" id="KW-1185">Reference proteome</keyword>
<evidence type="ECO:0000313" key="1">
    <source>
        <dbReference type="EMBL" id="QDV53824.1"/>
    </source>
</evidence>
<dbReference type="KEGG" id="gfm:Enr17x_59070"/>
<organism evidence="1 2">
    <name type="scientific">Gimesia fumaroli</name>
    <dbReference type="NCBI Taxonomy" id="2527976"/>
    <lineage>
        <taxon>Bacteria</taxon>
        <taxon>Pseudomonadati</taxon>
        <taxon>Planctomycetota</taxon>
        <taxon>Planctomycetia</taxon>
        <taxon>Planctomycetales</taxon>
        <taxon>Planctomycetaceae</taxon>
        <taxon>Gimesia</taxon>
    </lineage>
</organism>
<name>A0A518IL55_9PLAN</name>
<gene>
    <name evidence="1" type="ORF">Enr17x_59070</name>
</gene>
<proteinExistence type="predicted"/>
<reference evidence="1 2" key="1">
    <citation type="submission" date="2019-03" db="EMBL/GenBank/DDBJ databases">
        <title>Deep-cultivation of Planctomycetes and their phenomic and genomic characterization uncovers novel biology.</title>
        <authorList>
            <person name="Wiegand S."/>
            <person name="Jogler M."/>
            <person name="Boedeker C."/>
            <person name="Pinto D."/>
            <person name="Vollmers J."/>
            <person name="Rivas-Marin E."/>
            <person name="Kohn T."/>
            <person name="Peeters S.H."/>
            <person name="Heuer A."/>
            <person name="Rast P."/>
            <person name="Oberbeckmann S."/>
            <person name="Bunk B."/>
            <person name="Jeske O."/>
            <person name="Meyerdierks A."/>
            <person name="Storesund J.E."/>
            <person name="Kallscheuer N."/>
            <person name="Luecker S."/>
            <person name="Lage O.M."/>
            <person name="Pohl T."/>
            <person name="Merkel B.J."/>
            <person name="Hornburger P."/>
            <person name="Mueller R.-W."/>
            <person name="Bruemmer F."/>
            <person name="Labrenz M."/>
            <person name="Spormann A.M."/>
            <person name="Op den Camp H."/>
            <person name="Overmann J."/>
            <person name="Amann R."/>
            <person name="Jetten M.S.M."/>
            <person name="Mascher T."/>
            <person name="Medema M.H."/>
            <person name="Devos D.P."/>
            <person name="Kaster A.-K."/>
            <person name="Ovreas L."/>
            <person name="Rohde M."/>
            <person name="Galperin M.Y."/>
            <person name="Jogler C."/>
        </authorList>
    </citation>
    <scope>NUCLEOTIDE SEQUENCE [LARGE SCALE GENOMIC DNA]</scope>
    <source>
        <strain evidence="1 2">Enr17</strain>
    </source>
</reference>
<dbReference type="EMBL" id="CP037452">
    <property type="protein sequence ID" value="QDV53824.1"/>
    <property type="molecule type" value="Genomic_DNA"/>
</dbReference>